<protein>
    <recommendedName>
        <fullName evidence="8">Tyrosine--tRNA ligase</fullName>
        <ecNumber evidence="8">6.1.1.1</ecNumber>
    </recommendedName>
    <alternativeName>
        <fullName evidence="8">Tyrosyl-tRNA synthetase</fullName>
    </alternativeName>
</protein>
<gene>
    <name evidence="11" type="ORF">AAP_05286</name>
</gene>
<dbReference type="Pfam" id="PF16714">
    <property type="entry name" value="TyrRSs_C"/>
    <property type="match status" value="1"/>
</dbReference>
<dbReference type="InterPro" id="IPR001412">
    <property type="entry name" value="aa-tRNA-synth_I_CS"/>
</dbReference>
<evidence type="ECO:0000256" key="8">
    <source>
        <dbReference type="RuleBase" id="RU361234"/>
    </source>
</evidence>
<dbReference type="AlphaFoldDB" id="A0A166N6P8"/>
<dbReference type="GO" id="GO:0005524">
    <property type="term" value="F:ATP binding"/>
    <property type="evidence" value="ECO:0007669"/>
    <property type="project" value="UniProtKB-KW"/>
</dbReference>
<dbReference type="SUPFAM" id="SSF52374">
    <property type="entry name" value="Nucleotidylyl transferase"/>
    <property type="match status" value="1"/>
</dbReference>
<comment type="caution">
    <text evidence="11">The sequence shown here is derived from an EMBL/GenBank/DDBJ whole genome shotgun (WGS) entry which is preliminary data.</text>
</comment>
<dbReference type="InterPro" id="IPR032005">
    <property type="entry name" value="TyrRSs_C"/>
</dbReference>
<dbReference type="FunFam" id="3.40.50.620:FF:000227">
    <property type="entry name" value="Tyrosine--tRNA ligase"/>
    <property type="match status" value="1"/>
</dbReference>
<dbReference type="PANTHER" id="PTHR11766:SF0">
    <property type="entry name" value="TYROSINE--TRNA LIGASE, MITOCHONDRIAL"/>
    <property type="match status" value="1"/>
</dbReference>
<dbReference type="EC" id="6.1.1.1" evidence="8"/>
<dbReference type="PANTHER" id="PTHR11766">
    <property type="entry name" value="TYROSYL-TRNA SYNTHETASE"/>
    <property type="match status" value="1"/>
</dbReference>
<evidence type="ECO:0000256" key="6">
    <source>
        <dbReference type="ARBA" id="ARBA00023146"/>
    </source>
</evidence>
<evidence type="ECO:0000313" key="12">
    <source>
        <dbReference type="Proteomes" id="UP000242877"/>
    </source>
</evidence>
<feature type="compositionally biased region" description="Polar residues" evidence="9">
    <location>
        <begin position="468"/>
        <end position="479"/>
    </location>
</feature>
<feature type="region of interest" description="Disordered" evidence="9">
    <location>
        <begin position="460"/>
        <end position="479"/>
    </location>
</feature>
<keyword evidence="2 8" id="KW-0436">Ligase</keyword>
<evidence type="ECO:0000256" key="9">
    <source>
        <dbReference type="SAM" id="MobiDB-lite"/>
    </source>
</evidence>
<accession>A0A166N6P8</accession>
<evidence type="ECO:0000256" key="3">
    <source>
        <dbReference type="ARBA" id="ARBA00022741"/>
    </source>
</evidence>
<proteinExistence type="inferred from homology"/>
<evidence type="ECO:0000256" key="7">
    <source>
        <dbReference type="ARBA" id="ARBA00048248"/>
    </source>
</evidence>
<dbReference type="GO" id="GO:0006437">
    <property type="term" value="P:tyrosyl-tRNA aminoacylation"/>
    <property type="evidence" value="ECO:0007669"/>
    <property type="project" value="InterPro"/>
</dbReference>
<feature type="domain" description="Tyrosyl-tRNA synthetase C-terminal" evidence="10">
    <location>
        <begin position="481"/>
        <end position="596"/>
    </location>
</feature>
<keyword evidence="5 8" id="KW-0648">Protein biosynthesis</keyword>
<name>A0A166N6P8_9EURO</name>
<reference evidence="11 12" key="1">
    <citation type="journal article" date="2016" name="Genome Biol. Evol.">
        <title>Divergent and convergent evolution of fungal pathogenicity.</title>
        <authorList>
            <person name="Shang Y."/>
            <person name="Xiao G."/>
            <person name="Zheng P."/>
            <person name="Cen K."/>
            <person name="Zhan S."/>
            <person name="Wang C."/>
        </authorList>
    </citation>
    <scope>NUCLEOTIDE SEQUENCE [LARGE SCALE GENOMIC DNA]</scope>
    <source>
        <strain evidence="11 12">ARSEF 7405</strain>
    </source>
</reference>
<comment type="catalytic activity">
    <reaction evidence="7 8">
        <text>tRNA(Tyr) + L-tyrosine + ATP = L-tyrosyl-tRNA(Tyr) + AMP + diphosphate + H(+)</text>
        <dbReference type="Rhea" id="RHEA:10220"/>
        <dbReference type="Rhea" id="RHEA-COMP:9706"/>
        <dbReference type="Rhea" id="RHEA-COMP:9707"/>
        <dbReference type="ChEBI" id="CHEBI:15378"/>
        <dbReference type="ChEBI" id="CHEBI:30616"/>
        <dbReference type="ChEBI" id="CHEBI:33019"/>
        <dbReference type="ChEBI" id="CHEBI:58315"/>
        <dbReference type="ChEBI" id="CHEBI:78442"/>
        <dbReference type="ChEBI" id="CHEBI:78536"/>
        <dbReference type="ChEBI" id="CHEBI:456215"/>
        <dbReference type="EC" id="6.1.1.1"/>
    </reaction>
</comment>
<dbReference type="GO" id="GO:0005739">
    <property type="term" value="C:mitochondrion"/>
    <property type="evidence" value="ECO:0007669"/>
    <property type="project" value="TreeGrafter"/>
</dbReference>
<dbReference type="InterPro" id="IPR024088">
    <property type="entry name" value="Tyr-tRNA-ligase_bac-type"/>
</dbReference>
<keyword evidence="3 8" id="KW-0547">Nucleotide-binding</keyword>
<dbReference type="VEuPathDB" id="FungiDB:AAP_05286"/>
<dbReference type="OrthoDB" id="337870at2759"/>
<keyword evidence="12" id="KW-1185">Reference proteome</keyword>
<evidence type="ECO:0000256" key="1">
    <source>
        <dbReference type="ARBA" id="ARBA00005594"/>
    </source>
</evidence>
<dbReference type="EMBL" id="AZGZ01000029">
    <property type="protein sequence ID" value="KZZ88020.1"/>
    <property type="molecule type" value="Genomic_DNA"/>
</dbReference>
<comment type="similarity">
    <text evidence="1 8">Belongs to the class-I aminoacyl-tRNA synthetase family.</text>
</comment>
<dbReference type="PROSITE" id="PS00178">
    <property type="entry name" value="AA_TRNA_LIGASE_I"/>
    <property type="match status" value="1"/>
</dbReference>
<dbReference type="Pfam" id="PF00579">
    <property type="entry name" value="tRNA-synt_1b"/>
    <property type="match status" value="1"/>
</dbReference>
<sequence>MRPTRALKAPRLPLSPAYSSTASMLRACHVRPTTLASSAASPAASFPQRIPLPALERVNVRTITQQHRRRMRDAALQWEQLANEIESGQRKSFLEMLESRGLVNAVVGDRDNLNKLLTRKRIGLYAGVDPTAPSMHIGHIIPMIIIGWAYVYGYRATFLLGGSTSRIGDPTDRLDERPEMSATTRKSNIANMHLQLRKLGQSLERYASKYGYEKEWAWRRALVNNNTWWLKKPFYDVVKLMMKHVRIGPMLGRDGFKNRQNKGDGMSLAEFVYPVMQAWDWWELYRNDCLVQVGGSDQEGNIRFGMDTINRMISAGIVPEVPEEKRFVPPNEIENDRNVHRPMGITTPLLKSAKGQKIGKSEGNAIWLDPDMTPVLDFYQHFLRVSDDDVEQYLKMFTMMPLSQIAEVMAQHNADRSKCIAQNKLAYEFTEFIHGQKAAHQASEQASMLRGIPPVNIPQVPEAAGPTYKSSDPSTLQNQTNSLNATSYNLVLPESLVKGQFFHKILWSAGMCESKSQAYKLICNNGAHVASRADSMNKMDDALSFIPIRPWPADVTEGFITDELLILRVGKWKIKIIKVVPDEEYEKLGLSCPGWKEEYTADDHAQDEALVRSTGRIAGHRVKLPRFARTEDNKRGRTEDASVPIRKV</sequence>
<keyword evidence="4 8" id="KW-0067">ATP-binding</keyword>
<dbReference type="Gene3D" id="3.40.50.620">
    <property type="entry name" value="HUPs"/>
    <property type="match status" value="1"/>
</dbReference>
<evidence type="ECO:0000256" key="2">
    <source>
        <dbReference type="ARBA" id="ARBA00022598"/>
    </source>
</evidence>
<dbReference type="FunFam" id="1.10.240.10:FF:000001">
    <property type="entry name" value="Tyrosine--tRNA ligase"/>
    <property type="match status" value="1"/>
</dbReference>
<keyword evidence="6 8" id="KW-0030">Aminoacyl-tRNA synthetase</keyword>
<dbReference type="NCBIfam" id="TIGR00234">
    <property type="entry name" value="tyrS"/>
    <property type="match status" value="1"/>
</dbReference>
<dbReference type="InterPro" id="IPR002305">
    <property type="entry name" value="aa-tRNA-synth_Ic"/>
</dbReference>
<dbReference type="InterPro" id="IPR014729">
    <property type="entry name" value="Rossmann-like_a/b/a_fold"/>
</dbReference>
<dbReference type="Gene3D" id="1.10.240.10">
    <property type="entry name" value="Tyrosyl-Transfer RNA Synthetase"/>
    <property type="match status" value="1"/>
</dbReference>
<dbReference type="Proteomes" id="UP000242877">
    <property type="component" value="Unassembled WGS sequence"/>
</dbReference>
<organism evidence="11 12">
    <name type="scientific">Ascosphaera apis ARSEF 7405</name>
    <dbReference type="NCBI Taxonomy" id="392613"/>
    <lineage>
        <taxon>Eukaryota</taxon>
        <taxon>Fungi</taxon>
        <taxon>Dikarya</taxon>
        <taxon>Ascomycota</taxon>
        <taxon>Pezizomycotina</taxon>
        <taxon>Eurotiomycetes</taxon>
        <taxon>Eurotiomycetidae</taxon>
        <taxon>Onygenales</taxon>
        <taxon>Ascosphaeraceae</taxon>
        <taxon>Ascosphaera</taxon>
    </lineage>
</organism>
<evidence type="ECO:0000259" key="10">
    <source>
        <dbReference type="Pfam" id="PF16714"/>
    </source>
</evidence>
<evidence type="ECO:0000256" key="4">
    <source>
        <dbReference type="ARBA" id="ARBA00022840"/>
    </source>
</evidence>
<evidence type="ECO:0000313" key="11">
    <source>
        <dbReference type="EMBL" id="KZZ88020.1"/>
    </source>
</evidence>
<evidence type="ECO:0000256" key="5">
    <source>
        <dbReference type="ARBA" id="ARBA00022917"/>
    </source>
</evidence>
<dbReference type="PRINTS" id="PR01040">
    <property type="entry name" value="TRNASYNTHTYR"/>
</dbReference>
<dbReference type="GO" id="GO:0005829">
    <property type="term" value="C:cytosol"/>
    <property type="evidence" value="ECO:0007669"/>
    <property type="project" value="TreeGrafter"/>
</dbReference>
<dbReference type="GO" id="GO:0003723">
    <property type="term" value="F:RNA binding"/>
    <property type="evidence" value="ECO:0007669"/>
    <property type="project" value="InterPro"/>
</dbReference>
<dbReference type="GO" id="GO:0004831">
    <property type="term" value="F:tyrosine-tRNA ligase activity"/>
    <property type="evidence" value="ECO:0007669"/>
    <property type="project" value="UniProtKB-EC"/>
</dbReference>
<dbReference type="InterPro" id="IPR002307">
    <property type="entry name" value="Tyr-tRNA-ligase"/>
</dbReference>